<proteinExistence type="predicted"/>
<dbReference type="SUPFAM" id="SSF47384">
    <property type="entry name" value="Homodimeric domain of signal transducing histidine kinase"/>
    <property type="match status" value="1"/>
</dbReference>
<organism evidence="8 9">
    <name type="scientific">Pedobacter panaciterrae</name>
    <dbReference type="NCBI Taxonomy" id="363849"/>
    <lineage>
        <taxon>Bacteria</taxon>
        <taxon>Pseudomonadati</taxon>
        <taxon>Bacteroidota</taxon>
        <taxon>Sphingobacteriia</taxon>
        <taxon>Sphingobacteriales</taxon>
        <taxon>Sphingobacteriaceae</taxon>
        <taxon>Pedobacter</taxon>
    </lineage>
</organism>
<dbReference type="InterPro" id="IPR036890">
    <property type="entry name" value="HATPase_C_sf"/>
</dbReference>
<protein>
    <recommendedName>
        <fullName evidence="2">histidine kinase</fullName>
        <ecNumber evidence="2">2.7.13.3</ecNumber>
    </recommendedName>
</protein>
<dbReference type="GO" id="GO:0016301">
    <property type="term" value="F:kinase activity"/>
    <property type="evidence" value="ECO:0007669"/>
    <property type="project" value="UniProtKB-KW"/>
</dbReference>
<evidence type="ECO:0000256" key="3">
    <source>
        <dbReference type="ARBA" id="ARBA00022553"/>
    </source>
</evidence>
<keyword evidence="9" id="KW-1185">Reference proteome</keyword>
<evidence type="ECO:0000259" key="7">
    <source>
        <dbReference type="PROSITE" id="PS50109"/>
    </source>
</evidence>
<evidence type="ECO:0000313" key="8">
    <source>
        <dbReference type="EMBL" id="MEJ2902759.1"/>
    </source>
</evidence>
<gene>
    <name evidence="8" type="ORF">WAE58_09995</name>
</gene>
<dbReference type="SMART" id="SM00388">
    <property type="entry name" value="HisKA"/>
    <property type="match status" value="1"/>
</dbReference>
<keyword evidence="6" id="KW-0472">Membrane</keyword>
<dbReference type="InterPro" id="IPR003661">
    <property type="entry name" value="HisK_dim/P_dom"/>
</dbReference>
<dbReference type="Pfam" id="PF02518">
    <property type="entry name" value="HATPase_c"/>
    <property type="match status" value="1"/>
</dbReference>
<dbReference type="Pfam" id="PF00512">
    <property type="entry name" value="HisKA"/>
    <property type="match status" value="1"/>
</dbReference>
<feature type="domain" description="Histidine kinase" evidence="7">
    <location>
        <begin position="264"/>
        <end position="483"/>
    </location>
</feature>
<feature type="transmembrane region" description="Helical" evidence="6">
    <location>
        <begin position="6"/>
        <end position="29"/>
    </location>
</feature>
<dbReference type="EMBL" id="JBBEUB010000002">
    <property type="protein sequence ID" value="MEJ2902759.1"/>
    <property type="molecule type" value="Genomic_DNA"/>
</dbReference>
<dbReference type="PROSITE" id="PS50109">
    <property type="entry name" value="HIS_KIN"/>
    <property type="match status" value="1"/>
</dbReference>
<evidence type="ECO:0000256" key="6">
    <source>
        <dbReference type="SAM" id="Phobius"/>
    </source>
</evidence>
<dbReference type="CDD" id="cd00082">
    <property type="entry name" value="HisKA"/>
    <property type="match status" value="1"/>
</dbReference>
<dbReference type="Proteomes" id="UP001378956">
    <property type="component" value="Unassembled WGS sequence"/>
</dbReference>
<dbReference type="InterPro" id="IPR036097">
    <property type="entry name" value="HisK_dim/P_sf"/>
</dbReference>
<sequence>MLSKRIRFIVLIVACSLAGIFLFQCYWLYNSYLLSTKQFENDVQEVLQKLQTAHVVSELKAEGNITGSNTESSKAKISMLTRVLQYMPDQFPTDSATSRSRSIFYSFVDTLPEKPNAGLRNKIQFKGKKLTISTGYNYKKNEFAALEQHLRTELDALLKNQGIYSTFAFKLSNASAKGDNFISDSTLFANSTKKKFQVFIGLSKPYLLQITVSNHFQYVFKQMQWVLLASVLMIGITILAFVYMLRTIFQQKKLSEIKTDFINNMTHEFKTPISTVSLAVEAMKSFDVMKKPEQAKEYLDICEHELKRISVMIEKVLRMAAFERSEIKLSLQKKNIGKLINDVATNMRPQLEQRNASLSIKPITGKTEAMIDADHFSNVIYNLIDNSLKYTDEPPEIEITYGINAGENLLEIVIGDNGIGIPEAYHDKVFDSFFRVPTGNLHKVKGFGLGLNYVAGIVKKHNGTIELKSSIGKGTFFIITVPV</sequence>
<dbReference type="PANTHER" id="PTHR42878:SF13">
    <property type="entry name" value="HISTIDINE KINASE"/>
    <property type="match status" value="1"/>
</dbReference>
<evidence type="ECO:0000256" key="2">
    <source>
        <dbReference type="ARBA" id="ARBA00012438"/>
    </source>
</evidence>
<dbReference type="Gene3D" id="3.30.565.10">
    <property type="entry name" value="Histidine kinase-like ATPase, C-terminal domain"/>
    <property type="match status" value="1"/>
</dbReference>
<evidence type="ECO:0000256" key="1">
    <source>
        <dbReference type="ARBA" id="ARBA00000085"/>
    </source>
</evidence>
<dbReference type="PANTHER" id="PTHR42878">
    <property type="entry name" value="TWO-COMPONENT HISTIDINE KINASE"/>
    <property type="match status" value="1"/>
</dbReference>
<dbReference type="InterPro" id="IPR004358">
    <property type="entry name" value="Sig_transdc_His_kin-like_C"/>
</dbReference>
<dbReference type="SMART" id="SM00387">
    <property type="entry name" value="HATPase_c"/>
    <property type="match status" value="1"/>
</dbReference>
<dbReference type="Gene3D" id="1.10.287.130">
    <property type="match status" value="1"/>
</dbReference>
<dbReference type="PRINTS" id="PR00344">
    <property type="entry name" value="BCTRLSENSOR"/>
</dbReference>
<keyword evidence="6" id="KW-1133">Transmembrane helix</keyword>
<dbReference type="InterPro" id="IPR003594">
    <property type="entry name" value="HATPase_dom"/>
</dbReference>
<keyword evidence="4" id="KW-0808">Transferase</keyword>
<dbReference type="InterPro" id="IPR005467">
    <property type="entry name" value="His_kinase_dom"/>
</dbReference>
<dbReference type="EC" id="2.7.13.3" evidence="2"/>
<accession>A0ABU8NKK9</accession>
<keyword evidence="3" id="KW-0597">Phosphoprotein</keyword>
<reference evidence="8 9" key="1">
    <citation type="submission" date="2024-03" db="EMBL/GenBank/DDBJ databases">
        <title>Sequence of Lycoming College Course Isolates.</title>
        <authorList>
            <person name="Plotts O."/>
            <person name="Newman J."/>
        </authorList>
    </citation>
    <scope>NUCLEOTIDE SEQUENCE [LARGE SCALE GENOMIC DNA]</scope>
    <source>
        <strain evidence="8 9">CJB-3</strain>
    </source>
</reference>
<evidence type="ECO:0000256" key="5">
    <source>
        <dbReference type="ARBA" id="ARBA00022777"/>
    </source>
</evidence>
<comment type="caution">
    <text evidence="8">The sequence shown here is derived from an EMBL/GenBank/DDBJ whole genome shotgun (WGS) entry which is preliminary data.</text>
</comment>
<dbReference type="SUPFAM" id="SSF55874">
    <property type="entry name" value="ATPase domain of HSP90 chaperone/DNA topoisomerase II/histidine kinase"/>
    <property type="match status" value="1"/>
</dbReference>
<evidence type="ECO:0000313" key="9">
    <source>
        <dbReference type="Proteomes" id="UP001378956"/>
    </source>
</evidence>
<comment type="catalytic activity">
    <reaction evidence="1">
        <text>ATP + protein L-histidine = ADP + protein N-phospho-L-histidine.</text>
        <dbReference type="EC" id="2.7.13.3"/>
    </reaction>
</comment>
<keyword evidence="5 8" id="KW-0418">Kinase</keyword>
<dbReference type="RefSeq" id="WP_288879426.1">
    <property type="nucleotide sequence ID" value="NZ_CBFGNQ010000022.1"/>
</dbReference>
<keyword evidence="6" id="KW-0812">Transmembrane</keyword>
<dbReference type="CDD" id="cd00075">
    <property type="entry name" value="HATPase"/>
    <property type="match status" value="1"/>
</dbReference>
<dbReference type="InterPro" id="IPR050351">
    <property type="entry name" value="BphY/WalK/GraS-like"/>
</dbReference>
<name>A0ABU8NKK9_9SPHI</name>
<feature type="transmembrane region" description="Helical" evidence="6">
    <location>
        <begin position="225"/>
        <end position="245"/>
    </location>
</feature>
<evidence type="ECO:0000256" key="4">
    <source>
        <dbReference type="ARBA" id="ARBA00022679"/>
    </source>
</evidence>